<organism evidence="3 4">
    <name type="scientific">Rhodocytophaga rosea</name>
    <dbReference type="NCBI Taxonomy" id="2704465"/>
    <lineage>
        <taxon>Bacteria</taxon>
        <taxon>Pseudomonadati</taxon>
        <taxon>Bacteroidota</taxon>
        <taxon>Cytophagia</taxon>
        <taxon>Cytophagales</taxon>
        <taxon>Rhodocytophagaceae</taxon>
        <taxon>Rhodocytophaga</taxon>
    </lineage>
</organism>
<dbReference type="PANTHER" id="PTHR21064">
    <property type="entry name" value="AMINOGLYCOSIDE PHOSPHOTRANSFERASE DOMAIN-CONTAINING PROTEIN-RELATED"/>
    <property type="match status" value="1"/>
</dbReference>
<dbReference type="InterPro" id="IPR050249">
    <property type="entry name" value="Pseudomonas-type_ThrB"/>
</dbReference>
<dbReference type="Pfam" id="PF01636">
    <property type="entry name" value="APH"/>
    <property type="match status" value="1"/>
</dbReference>
<dbReference type="Gene3D" id="3.90.1200.10">
    <property type="match status" value="1"/>
</dbReference>
<dbReference type="KEGG" id="rhoz:GXP67_18380"/>
<dbReference type="PANTHER" id="PTHR21064:SF6">
    <property type="entry name" value="AMINOGLYCOSIDE PHOSPHOTRANSFERASE DOMAIN-CONTAINING PROTEIN"/>
    <property type="match status" value="1"/>
</dbReference>
<feature type="domain" description="Aminoglycoside phosphotransferase" evidence="2">
    <location>
        <begin position="40"/>
        <end position="265"/>
    </location>
</feature>
<accession>A0A6C0GKB6</accession>
<dbReference type="SUPFAM" id="SSF56112">
    <property type="entry name" value="Protein kinase-like (PK-like)"/>
    <property type="match status" value="1"/>
</dbReference>
<name>A0A6C0GKB6_9BACT</name>
<dbReference type="GO" id="GO:0009088">
    <property type="term" value="P:threonine biosynthetic process"/>
    <property type="evidence" value="ECO:0007669"/>
    <property type="project" value="TreeGrafter"/>
</dbReference>
<dbReference type="GO" id="GO:0004413">
    <property type="term" value="F:homoserine kinase activity"/>
    <property type="evidence" value="ECO:0007669"/>
    <property type="project" value="TreeGrafter"/>
</dbReference>
<dbReference type="Proteomes" id="UP000480178">
    <property type="component" value="Chromosome"/>
</dbReference>
<dbReference type="RefSeq" id="WP_162444479.1">
    <property type="nucleotide sequence ID" value="NZ_CP048222.1"/>
</dbReference>
<evidence type="ECO:0000256" key="1">
    <source>
        <dbReference type="ARBA" id="ARBA00038240"/>
    </source>
</evidence>
<dbReference type="AlphaFoldDB" id="A0A6C0GKB6"/>
<comment type="similarity">
    <text evidence="1">Belongs to the pseudomonas-type ThrB family.</text>
</comment>
<gene>
    <name evidence="3" type="ORF">GXP67_18380</name>
</gene>
<evidence type="ECO:0000259" key="2">
    <source>
        <dbReference type="Pfam" id="PF01636"/>
    </source>
</evidence>
<evidence type="ECO:0000313" key="3">
    <source>
        <dbReference type="EMBL" id="QHT68468.1"/>
    </source>
</evidence>
<dbReference type="InterPro" id="IPR002575">
    <property type="entry name" value="Aminoglycoside_PTrfase"/>
</dbReference>
<keyword evidence="4" id="KW-1185">Reference proteome</keyword>
<reference evidence="3 4" key="1">
    <citation type="submission" date="2020-01" db="EMBL/GenBank/DDBJ databases">
        <authorList>
            <person name="Kim M.K."/>
        </authorList>
    </citation>
    <scope>NUCLEOTIDE SEQUENCE [LARGE SCALE GENOMIC DNA]</scope>
    <source>
        <strain evidence="3 4">172606-1</strain>
    </source>
</reference>
<proteinExistence type="inferred from homology"/>
<dbReference type="EMBL" id="CP048222">
    <property type="protein sequence ID" value="QHT68468.1"/>
    <property type="molecule type" value="Genomic_DNA"/>
</dbReference>
<sequence length="334" mass="38794">MSTFPVIDSTLSPVHLAAWLIEKYNLHFHTSCRLFRTNMNHTYIVSEQEKKYILRIYSYNRRSETEITEELRLLNLLKASGIHVSYPIADKNNNLLQKIDAPEGMRHVVLFSFGEGHKIRNLTQELSYSIGSLLANMHTVTLHQPINRIQYNIDSLVAKAYQQAKLYISESLEEMKFIQASAEVLHAVFEASAAPDIRRGIVHLDVWYDNMSITDAGKITLFDFDNCGNGWLVLDIGYFCMQLFYTQPDKKEYECKLQSFLDGYRTITSIPEEEIQLIPYAGLAIWIYYLGVQAERFDNFSNIFFTENYVKMYIGKVKEWVNYHHINIHTAAIC</sequence>
<dbReference type="Gene3D" id="3.30.200.20">
    <property type="entry name" value="Phosphorylase Kinase, domain 1"/>
    <property type="match status" value="1"/>
</dbReference>
<protein>
    <submittedName>
        <fullName evidence="3">Phosphotransferase</fullName>
    </submittedName>
</protein>
<dbReference type="InterPro" id="IPR011009">
    <property type="entry name" value="Kinase-like_dom_sf"/>
</dbReference>
<evidence type="ECO:0000313" key="4">
    <source>
        <dbReference type="Proteomes" id="UP000480178"/>
    </source>
</evidence>
<keyword evidence="3" id="KW-0808">Transferase</keyword>